<comment type="caution">
    <text evidence="2">The sequence shown here is derived from an EMBL/GenBank/DDBJ whole genome shotgun (WGS) entry which is preliminary data.</text>
</comment>
<dbReference type="RefSeq" id="WP_344809710.1">
    <property type="nucleotide sequence ID" value="NZ_BAABBO010000023.1"/>
</dbReference>
<evidence type="ECO:0000313" key="3">
    <source>
        <dbReference type="Proteomes" id="UP001501337"/>
    </source>
</evidence>
<proteinExistence type="predicted"/>
<evidence type="ECO:0000259" key="1">
    <source>
        <dbReference type="Pfam" id="PF09722"/>
    </source>
</evidence>
<name>A0ABP7QAB9_9GAMM</name>
<protein>
    <recommendedName>
        <fullName evidence="1">Antitoxin Xre/MbcA/ParS-like toxin-binding domain-containing protein</fullName>
    </recommendedName>
</protein>
<dbReference type="InterPro" id="IPR024467">
    <property type="entry name" value="Xre/MbcA/ParS-like_toxin-bd"/>
</dbReference>
<sequence length="138" mass="15351">MAKNKGSREVNAEENLRLLQQAAQQVELWYNSLDLLDLNDSEKAARRNIVGRLMRAITDEIPDSDEAIAETIGSDSVIPGDLMNKAIVALRSEERARRWLDTPTPVFAGKSPADFVKDGGHTDYVVNELLNIHHSQLA</sequence>
<feature type="domain" description="Antitoxin Xre/MbcA/ParS-like toxin-binding" evidence="1">
    <location>
        <begin position="90"/>
        <end position="132"/>
    </location>
</feature>
<reference evidence="3" key="1">
    <citation type="journal article" date="2019" name="Int. J. Syst. Evol. Microbiol.">
        <title>The Global Catalogue of Microorganisms (GCM) 10K type strain sequencing project: providing services to taxonomists for standard genome sequencing and annotation.</title>
        <authorList>
            <consortium name="The Broad Institute Genomics Platform"/>
            <consortium name="The Broad Institute Genome Sequencing Center for Infectious Disease"/>
            <person name="Wu L."/>
            <person name="Ma J."/>
        </authorList>
    </citation>
    <scope>NUCLEOTIDE SEQUENCE [LARGE SCALE GENOMIC DNA]</scope>
    <source>
        <strain evidence="3">JCM 17555</strain>
    </source>
</reference>
<keyword evidence="3" id="KW-1185">Reference proteome</keyword>
<dbReference type="Proteomes" id="UP001501337">
    <property type="component" value="Unassembled WGS sequence"/>
</dbReference>
<dbReference type="EMBL" id="BAABBO010000023">
    <property type="protein sequence ID" value="GAA3979260.1"/>
    <property type="molecule type" value="Genomic_DNA"/>
</dbReference>
<gene>
    <name evidence="2" type="ORF">GCM10022278_39760</name>
</gene>
<evidence type="ECO:0000313" key="2">
    <source>
        <dbReference type="EMBL" id="GAA3979260.1"/>
    </source>
</evidence>
<organism evidence="2 3">
    <name type="scientific">Allohahella marinimesophila</name>
    <dbReference type="NCBI Taxonomy" id="1054972"/>
    <lineage>
        <taxon>Bacteria</taxon>
        <taxon>Pseudomonadati</taxon>
        <taxon>Pseudomonadota</taxon>
        <taxon>Gammaproteobacteria</taxon>
        <taxon>Oceanospirillales</taxon>
        <taxon>Hahellaceae</taxon>
        <taxon>Allohahella</taxon>
    </lineage>
</organism>
<accession>A0ABP7QAB9</accession>
<dbReference type="Pfam" id="PF09722">
    <property type="entry name" value="Xre_MbcA_ParS_C"/>
    <property type="match status" value="1"/>
</dbReference>